<dbReference type="PANTHER" id="PTHR31689:SF0">
    <property type="entry name" value="DIAMINOPIMELATE EPIMERASE"/>
    <property type="match status" value="1"/>
</dbReference>
<feature type="active site" description="Proton donor" evidence="8">
    <location>
        <position position="70"/>
    </location>
</feature>
<comment type="subunit">
    <text evidence="8">Homodimer.</text>
</comment>
<dbReference type="EC" id="5.1.1.7" evidence="3 8"/>
<gene>
    <name evidence="8 10" type="primary">dapF</name>
    <name evidence="10" type="ORF">V8247_08245</name>
</gene>
<proteinExistence type="inferred from homology"/>
<evidence type="ECO:0000256" key="6">
    <source>
        <dbReference type="ARBA" id="ARBA00023235"/>
    </source>
</evidence>
<comment type="catalytic activity">
    <reaction evidence="7 8">
        <text>(2S,6S)-2,6-diaminopimelate = meso-2,6-diaminopimelate</text>
        <dbReference type="Rhea" id="RHEA:15393"/>
        <dbReference type="ChEBI" id="CHEBI:57609"/>
        <dbReference type="ChEBI" id="CHEBI:57791"/>
        <dbReference type="EC" id="5.1.1.7"/>
    </reaction>
</comment>
<keyword evidence="4 8" id="KW-0028">Amino-acid biosynthesis</keyword>
<feature type="binding site" evidence="8">
    <location>
        <position position="165"/>
    </location>
    <ligand>
        <name>substrate</name>
    </ligand>
</feature>
<dbReference type="InterPro" id="IPR001653">
    <property type="entry name" value="DAP_epimerase_DapF"/>
</dbReference>
<dbReference type="GO" id="GO:0008837">
    <property type="term" value="F:diaminopimelate epimerase activity"/>
    <property type="evidence" value="ECO:0007669"/>
    <property type="project" value="UniProtKB-EC"/>
</dbReference>
<feature type="binding site" evidence="8">
    <location>
        <begin position="71"/>
        <end position="72"/>
    </location>
    <ligand>
        <name>substrate</name>
    </ligand>
</feature>
<dbReference type="NCBIfam" id="TIGR00652">
    <property type="entry name" value="DapF"/>
    <property type="match status" value="1"/>
</dbReference>
<keyword evidence="11" id="KW-1185">Reference proteome</keyword>
<dbReference type="RefSeq" id="WP_338737375.1">
    <property type="nucleotide sequence ID" value="NZ_CP146612.1"/>
</dbReference>
<keyword evidence="6 8" id="KW-0413">Isomerase</keyword>
<dbReference type="InterPro" id="IPR018510">
    <property type="entry name" value="DAP_epimerase_AS"/>
</dbReference>
<comment type="caution">
    <text evidence="8">Lacks conserved residue(s) required for the propagation of feature annotation.</text>
</comment>
<feature type="binding site" evidence="8">
    <location>
        <position position="11"/>
    </location>
    <ligand>
        <name>substrate</name>
    </ligand>
</feature>
<comment type="similarity">
    <text evidence="2 8">Belongs to the diaminopimelate epimerase family.</text>
</comment>
<evidence type="ECO:0000256" key="8">
    <source>
        <dbReference type="HAMAP-Rule" id="MF_00197"/>
    </source>
</evidence>
<evidence type="ECO:0000256" key="5">
    <source>
        <dbReference type="ARBA" id="ARBA00023154"/>
    </source>
</evidence>
<feature type="active site" evidence="9">
    <location>
        <position position="70"/>
    </location>
</feature>
<dbReference type="Gene3D" id="3.10.310.10">
    <property type="entry name" value="Diaminopimelate Epimerase, Chain A, domain 1"/>
    <property type="match status" value="2"/>
</dbReference>
<feature type="binding site" evidence="8">
    <location>
        <position position="199"/>
    </location>
    <ligand>
        <name>substrate</name>
    </ligand>
</feature>
<feature type="active site" description="Proton acceptor" evidence="8">
    <location>
        <position position="226"/>
    </location>
</feature>
<protein>
    <recommendedName>
        <fullName evidence="3 8">Diaminopimelate epimerase</fullName>
        <shortName evidence="8">DAP epimerase</shortName>
        <ecNumber evidence="3 8">5.1.1.7</ecNumber>
    </recommendedName>
    <alternativeName>
        <fullName evidence="8">PLP-independent amino acid racemase</fullName>
    </alternativeName>
</protein>
<accession>A0ABZ2J2W2</accession>
<feature type="site" description="Could be important to modulate the pK values of the two catalytic cysteine residues" evidence="8">
    <location>
        <position position="217"/>
    </location>
</feature>
<keyword evidence="8" id="KW-0963">Cytoplasm</keyword>
<evidence type="ECO:0000256" key="4">
    <source>
        <dbReference type="ARBA" id="ARBA00022605"/>
    </source>
</evidence>
<comment type="subcellular location">
    <subcellularLocation>
        <location evidence="8">Cytoplasm</location>
    </subcellularLocation>
</comment>
<organism evidence="10 11">
    <name type="scientific">Candidatus Dehalogenimonas loeffleri</name>
    <dbReference type="NCBI Taxonomy" id="3127115"/>
    <lineage>
        <taxon>Bacteria</taxon>
        <taxon>Bacillati</taxon>
        <taxon>Chloroflexota</taxon>
        <taxon>Dehalococcoidia</taxon>
        <taxon>Dehalococcoidales</taxon>
        <taxon>Dehalococcoidaceae</taxon>
        <taxon>Dehalogenimonas</taxon>
    </lineage>
</organism>
<comment type="function">
    <text evidence="8">Catalyzes the stereoinversion of LL-2,6-diaminopimelate (L,L-DAP) to meso-diaminopimelate (meso-DAP), a precursor of L-lysine and an essential component of the bacterial peptidoglycan.</text>
</comment>
<feature type="binding site" evidence="8">
    <location>
        <position position="61"/>
    </location>
    <ligand>
        <name>substrate</name>
    </ligand>
</feature>
<dbReference type="PROSITE" id="PS01326">
    <property type="entry name" value="DAP_EPIMERASE"/>
    <property type="match status" value="1"/>
</dbReference>
<keyword evidence="5 8" id="KW-0457">Lysine biosynthesis</keyword>
<feature type="site" description="Could be important to modulate the pK values of the two catalytic cysteine residues" evidence="8">
    <location>
        <position position="167"/>
    </location>
</feature>
<reference evidence="10 11" key="1">
    <citation type="submission" date="2024-03" db="EMBL/GenBank/DDBJ databases">
        <title>A Dehalogenimonas Isolated from Estuarine Sediments Dihaloeliminates Chlorinated Alkanes.</title>
        <authorList>
            <person name="Yang Y."/>
            <person name="Wang H."/>
        </authorList>
    </citation>
    <scope>NUCLEOTIDE SEQUENCE [LARGE SCALE GENOMIC DNA]</scope>
    <source>
        <strain evidence="10 11">W</strain>
    </source>
</reference>
<dbReference type="Proteomes" id="UP001375370">
    <property type="component" value="Chromosome"/>
</dbReference>
<evidence type="ECO:0000313" key="11">
    <source>
        <dbReference type="Proteomes" id="UP001375370"/>
    </source>
</evidence>
<dbReference type="Pfam" id="PF01678">
    <property type="entry name" value="DAP_epimerase"/>
    <property type="match status" value="2"/>
</dbReference>
<dbReference type="PANTHER" id="PTHR31689">
    <property type="entry name" value="DIAMINOPIMELATE EPIMERASE, CHLOROPLASTIC"/>
    <property type="match status" value="1"/>
</dbReference>
<evidence type="ECO:0000256" key="7">
    <source>
        <dbReference type="ARBA" id="ARBA00051712"/>
    </source>
</evidence>
<feature type="binding site" evidence="8">
    <location>
        <begin position="227"/>
        <end position="228"/>
    </location>
    <ligand>
        <name>substrate</name>
    </ligand>
</feature>
<evidence type="ECO:0000256" key="3">
    <source>
        <dbReference type="ARBA" id="ARBA00013080"/>
    </source>
</evidence>
<feature type="binding site" evidence="8">
    <location>
        <begin position="217"/>
        <end position="218"/>
    </location>
    <ligand>
        <name>substrate</name>
    </ligand>
</feature>
<dbReference type="SUPFAM" id="SSF54506">
    <property type="entry name" value="Diaminopimelate epimerase-like"/>
    <property type="match status" value="2"/>
</dbReference>
<dbReference type="EMBL" id="CP146612">
    <property type="protein sequence ID" value="WWX25235.1"/>
    <property type="molecule type" value="Genomic_DNA"/>
</dbReference>
<evidence type="ECO:0000256" key="9">
    <source>
        <dbReference type="PROSITE-ProRule" id="PRU10125"/>
    </source>
</evidence>
<evidence type="ECO:0000256" key="2">
    <source>
        <dbReference type="ARBA" id="ARBA00010219"/>
    </source>
</evidence>
<evidence type="ECO:0000256" key="1">
    <source>
        <dbReference type="ARBA" id="ARBA00005196"/>
    </source>
</evidence>
<name>A0ABZ2J2W2_9CHLR</name>
<evidence type="ECO:0000313" key="10">
    <source>
        <dbReference type="EMBL" id="WWX25235.1"/>
    </source>
</evidence>
<sequence>MDFTKVQSVGNDFVLIEASKNKRDWSSLAKNICSRHFGVGADGLLVLFPSNDADFRMRIFNSDGTEAEACGNGLRCLVNYVHQKRIHSGDHMTVETMAGIRNAEIKVEGEGTKIRIGMGLPVFETSNIPVVVEKGQAKQICNMTTEYPLNVRDIQLSLSFVSMGNPHAVHFNNYPVTEFPLDVYGPLVENAAIFPVHTNFEVVRVIQPDKIEMRVWERGVGETLACGSGACAVAVASWILGYTGSKVDIKLPGGLLQAEWDGYNEVFLTGKAEIVFFGVWQQ</sequence>
<comment type="pathway">
    <text evidence="1 8">Amino-acid biosynthesis; L-lysine biosynthesis via DAP pathway; DL-2,6-diaminopimelate from LL-2,6-diaminopimelate: step 1/1.</text>
</comment>
<dbReference type="HAMAP" id="MF_00197">
    <property type="entry name" value="DAP_epimerase"/>
    <property type="match status" value="1"/>
</dbReference>